<reference evidence="2 3" key="1">
    <citation type="journal article" date="2019" name="Sci. Rep.">
        <title>Comparative genomics of chytrid fungi reveal insights into the obligate biotrophic and pathogenic lifestyle of Synchytrium endobioticum.</title>
        <authorList>
            <person name="van de Vossenberg B.T.L.H."/>
            <person name="Warris S."/>
            <person name="Nguyen H.D.T."/>
            <person name="van Gent-Pelzer M.P.E."/>
            <person name="Joly D.L."/>
            <person name="van de Geest H.C."/>
            <person name="Bonants P.J.M."/>
            <person name="Smith D.S."/>
            <person name="Levesque C.A."/>
            <person name="van der Lee T.A.J."/>
        </authorList>
    </citation>
    <scope>NUCLEOTIDE SEQUENCE [LARGE SCALE GENOMIC DNA]</scope>
    <source>
        <strain evidence="2 3">MB42</strain>
    </source>
</reference>
<accession>A0A507CHB1</accession>
<keyword evidence="1" id="KW-0472">Membrane</keyword>
<evidence type="ECO:0000313" key="2">
    <source>
        <dbReference type="EMBL" id="TPX38891.1"/>
    </source>
</evidence>
<evidence type="ECO:0000313" key="3">
    <source>
        <dbReference type="Proteomes" id="UP000317494"/>
    </source>
</evidence>
<feature type="transmembrane region" description="Helical" evidence="1">
    <location>
        <begin position="46"/>
        <end position="66"/>
    </location>
</feature>
<name>A0A507CHB1_9FUNG</name>
<organism evidence="2 3">
    <name type="scientific">Synchytrium endobioticum</name>
    <dbReference type="NCBI Taxonomy" id="286115"/>
    <lineage>
        <taxon>Eukaryota</taxon>
        <taxon>Fungi</taxon>
        <taxon>Fungi incertae sedis</taxon>
        <taxon>Chytridiomycota</taxon>
        <taxon>Chytridiomycota incertae sedis</taxon>
        <taxon>Chytridiomycetes</taxon>
        <taxon>Synchytriales</taxon>
        <taxon>Synchytriaceae</taxon>
        <taxon>Synchytrium</taxon>
    </lineage>
</organism>
<evidence type="ECO:0000256" key="1">
    <source>
        <dbReference type="SAM" id="Phobius"/>
    </source>
</evidence>
<comment type="caution">
    <text evidence="2">The sequence shown here is derived from an EMBL/GenBank/DDBJ whole genome shotgun (WGS) entry which is preliminary data.</text>
</comment>
<dbReference type="AlphaFoldDB" id="A0A507CHB1"/>
<dbReference type="Proteomes" id="UP000317494">
    <property type="component" value="Unassembled WGS sequence"/>
</dbReference>
<keyword evidence="1" id="KW-1133">Transmembrane helix</keyword>
<dbReference type="EMBL" id="QEAN01000377">
    <property type="protein sequence ID" value="TPX38891.1"/>
    <property type="molecule type" value="Genomic_DNA"/>
</dbReference>
<dbReference type="VEuPathDB" id="FungiDB:SeMB42_g06557"/>
<sequence length="119" mass="13377">MEFPQVCHVLCRHGPFKPSSSLRSLELCHGLERSPGDPLSRYASKISLFIVGFFVIFAPASLNRILNMVGISLRSPWQDDDLFFEIPSSRRQSAEPPWNSEMAPQHKAATNIVKSLQIP</sequence>
<protein>
    <submittedName>
        <fullName evidence="2">Uncharacterized protein</fullName>
    </submittedName>
</protein>
<keyword evidence="1" id="KW-0812">Transmembrane</keyword>
<keyword evidence="3" id="KW-1185">Reference proteome</keyword>
<proteinExistence type="predicted"/>
<gene>
    <name evidence="2" type="ORF">SeMB42_g06557</name>
</gene>